<dbReference type="PANTHER" id="PTHR14286:SF2">
    <property type="entry name" value="CENTROSOMAL PROTEIN 15 KDA"/>
    <property type="match status" value="1"/>
</dbReference>
<keyword evidence="3" id="KW-1185">Reference proteome</keyword>
<dbReference type="AlphaFoldDB" id="A0AAD9FKC1"/>
<sequence length="134" mass="15047">MTHLFLPVCGFSLGKRAELMEQMEILREQLRVQRGRRGGKCEAAHLWNSNLLQDLQQVEDRLRGAQLPRPDLLAMKMRYWASVEGSLPAWEHFLLGKGLLPAPGPGHLPRRAKQRASTATDQGLSPPPQTQDCS</sequence>
<evidence type="ECO:0000313" key="3">
    <source>
        <dbReference type="Proteomes" id="UP001228049"/>
    </source>
</evidence>
<evidence type="ECO:0000313" key="2">
    <source>
        <dbReference type="EMBL" id="KAK1901880.1"/>
    </source>
</evidence>
<feature type="region of interest" description="Disordered" evidence="1">
    <location>
        <begin position="104"/>
        <end position="134"/>
    </location>
</feature>
<dbReference type="Pfam" id="PF15134">
    <property type="entry name" value="CEP15-like"/>
    <property type="match status" value="1"/>
</dbReference>
<organism evidence="2 3">
    <name type="scientific">Dissostichus eleginoides</name>
    <name type="common">Patagonian toothfish</name>
    <name type="synonym">Dissostichus amissus</name>
    <dbReference type="NCBI Taxonomy" id="100907"/>
    <lineage>
        <taxon>Eukaryota</taxon>
        <taxon>Metazoa</taxon>
        <taxon>Chordata</taxon>
        <taxon>Craniata</taxon>
        <taxon>Vertebrata</taxon>
        <taxon>Euteleostomi</taxon>
        <taxon>Actinopterygii</taxon>
        <taxon>Neopterygii</taxon>
        <taxon>Teleostei</taxon>
        <taxon>Neoteleostei</taxon>
        <taxon>Acanthomorphata</taxon>
        <taxon>Eupercaria</taxon>
        <taxon>Perciformes</taxon>
        <taxon>Notothenioidei</taxon>
        <taxon>Nototheniidae</taxon>
        <taxon>Dissostichus</taxon>
    </lineage>
</organism>
<dbReference type="Proteomes" id="UP001228049">
    <property type="component" value="Unassembled WGS sequence"/>
</dbReference>
<dbReference type="InterPro" id="IPR028006">
    <property type="entry name" value="CEP15-like"/>
</dbReference>
<accession>A0AAD9FKC1</accession>
<gene>
    <name evidence="2" type="ORF">KUDE01_004845</name>
</gene>
<name>A0AAD9FKC1_DISEL</name>
<dbReference type="EMBL" id="JASDAP010000006">
    <property type="protein sequence ID" value="KAK1901880.1"/>
    <property type="molecule type" value="Genomic_DNA"/>
</dbReference>
<proteinExistence type="predicted"/>
<dbReference type="PANTHER" id="PTHR14286">
    <property type="entry name" value="GENE, 49355-RELATED"/>
    <property type="match status" value="1"/>
</dbReference>
<protein>
    <submittedName>
        <fullName evidence="2">Uncharacterized protein</fullName>
    </submittedName>
</protein>
<comment type="caution">
    <text evidence="2">The sequence shown here is derived from an EMBL/GenBank/DDBJ whole genome shotgun (WGS) entry which is preliminary data.</text>
</comment>
<evidence type="ECO:0000256" key="1">
    <source>
        <dbReference type="SAM" id="MobiDB-lite"/>
    </source>
</evidence>
<feature type="compositionally biased region" description="Pro residues" evidence="1">
    <location>
        <begin position="125"/>
        <end position="134"/>
    </location>
</feature>
<reference evidence="2" key="1">
    <citation type="submission" date="2023-04" db="EMBL/GenBank/DDBJ databases">
        <title>Chromosome-level genome of Chaenocephalus aceratus.</title>
        <authorList>
            <person name="Park H."/>
        </authorList>
    </citation>
    <scope>NUCLEOTIDE SEQUENCE</scope>
    <source>
        <strain evidence="2">DE</strain>
        <tissue evidence="2">Muscle</tissue>
    </source>
</reference>